<dbReference type="GO" id="GO:0016757">
    <property type="term" value="F:glycosyltransferase activity"/>
    <property type="evidence" value="ECO:0007669"/>
    <property type="project" value="UniProtKB-KW"/>
</dbReference>
<evidence type="ECO:0000259" key="2">
    <source>
        <dbReference type="Pfam" id="PF13439"/>
    </source>
</evidence>
<dbReference type="Pfam" id="PF13439">
    <property type="entry name" value="Glyco_transf_4"/>
    <property type="match status" value="1"/>
</dbReference>
<keyword evidence="3" id="KW-0808">Transferase</keyword>
<protein>
    <submittedName>
        <fullName evidence="3">Phosphatidylinositol alpha-1,6-mannosyltransferase</fullName>
        <ecNumber evidence="3">2.4.1.-</ecNumber>
    </submittedName>
</protein>
<proteinExistence type="predicted"/>
<sequence length="371" mass="41857">MEKQSFELITGMQRHCNVHRIVYDGAGSRVLFFLQLRKRILQVCQQHPKIQVIHFNDALLATFCIWHKGYEHLKRTVTLHGLDVVFPSGIYRKHVLPKFNQFDHLIAVSRATADRAIALGIAADKVSVISNGVDQRSDDSHNLSWPKPEFLKQYAIPPGKLILLAIGRPVKRKGFSWFIREVVPKLNGSFIVLFIGPFDKQPKILERVLSVVPENLRQKIMLFLGFGSDAGAIRELLDIPGADGQVRHLGRLPEEQKQAILKFSDAFIMPNVSVNGDMEGFGLVCLEAALAGATVFAANIDGIPDAIQHEKNGFLLPIEDSNIWASKLNKLIANPEGFEAHKMNFQQFTMDNYSWEKMVKAYYELFLSLRG</sequence>
<dbReference type="EMBL" id="JAASQJ010000003">
    <property type="protein sequence ID" value="NIJ54507.1"/>
    <property type="molecule type" value="Genomic_DNA"/>
</dbReference>
<dbReference type="Proteomes" id="UP001179181">
    <property type="component" value="Unassembled WGS sequence"/>
</dbReference>
<dbReference type="InterPro" id="IPR050194">
    <property type="entry name" value="Glycosyltransferase_grp1"/>
</dbReference>
<dbReference type="CDD" id="cd03801">
    <property type="entry name" value="GT4_PimA-like"/>
    <property type="match status" value="1"/>
</dbReference>
<dbReference type="Gene3D" id="3.40.50.2000">
    <property type="entry name" value="Glycogen Phosphorylase B"/>
    <property type="match status" value="3"/>
</dbReference>
<dbReference type="SUPFAM" id="SSF53756">
    <property type="entry name" value="UDP-Glycosyltransferase/glycogen phosphorylase"/>
    <property type="match status" value="1"/>
</dbReference>
<evidence type="ECO:0000313" key="4">
    <source>
        <dbReference type="Proteomes" id="UP001179181"/>
    </source>
</evidence>
<evidence type="ECO:0000259" key="1">
    <source>
        <dbReference type="Pfam" id="PF00534"/>
    </source>
</evidence>
<comment type="caution">
    <text evidence="3">The sequence shown here is derived from an EMBL/GenBank/DDBJ whole genome shotgun (WGS) entry which is preliminary data.</text>
</comment>
<dbReference type="InterPro" id="IPR028098">
    <property type="entry name" value="Glyco_trans_4-like_N"/>
</dbReference>
<feature type="domain" description="Glycosyl transferase family 1" evidence="1">
    <location>
        <begin position="177"/>
        <end position="336"/>
    </location>
</feature>
<accession>A0ABX0UNR4</accession>
<dbReference type="EC" id="2.4.1.-" evidence="3"/>
<dbReference type="RefSeq" id="WP_208408343.1">
    <property type="nucleotide sequence ID" value="NZ_JAASQJ010000003.1"/>
</dbReference>
<dbReference type="Pfam" id="PF00534">
    <property type="entry name" value="Glycos_transf_1"/>
    <property type="match status" value="1"/>
</dbReference>
<dbReference type="PANTHER" id="PTHR45947:SF3">
    <property type="entry name" value="SULFOQUINOVOSYL TRANSFERASE SQD2"/>
    <property type="match status" value="1"/>
</dbReference>
<reference evidence="3 4" key="1">
    <citation type="submission" date="2020-03" db="EMBL/GenBank/DDBJ databases">
        <title>Genomic Encyclopedia of Type Strains, Phase IV (KMG-IV): sequencing the most valuable type-strain genomes for metagenomic binning, comparative biology and taxonomic classification.</title>
        <authorList>
            <person name="Goeker M."/>
        </authorList>
    </citation>
    <scope>NUCLEOTIDE SEQUENCE [LARGE SCALE GENOMIC DNA]</scope>
    <source>
        <strain evidence="3 4">DSM 102865</strain>
    </source>
</reference>
<name>A0ABX0UNR4_9BACT</name>
<dbReference type="InterPro" id="IPR001296">
    <property type="entry name" value="Glyco_trans_1"/>
</dbReference>
<organism evidence="3 4">
    <name type="scientific">Dyadobacter arcticus</name>
    <dbReference type="NCBI Taxonomy" id="1078754"/>
    <lineage>
        <taxon>Bacteria</taxon>
        <taxon>Pseudomonadati</taxon>
        <taxon>Bacteroidota</taxon>
        <taxon>Cytophagia</taxon>
        <taxon>Cytophagales</taxon>
        <taxon>Spirosomataceae</taxon>
        <taxon>Dyadobacter</taxon>
    </lineage>
</organism>
<gene>
    <name evidence="3" type="ORF">FHS68_003689</name>
</gene>
<dbReference type="PANTHER" id="PTHR45947">
    <property type="entry name" value="SULFOQUINOVOSYL TRANSFERASE SQD2"/>
    <property type="match status" value="1"/>
</dbReference>
<feature type="domain" description="Glycosyltransferase subfamily 4-like N-terminal" evidence="2">
    <location>
        <begin position="23"/>
        <end position="134"/>
    </location>
</feature>
<keyword evidence="3" id="KW-0328">Glycosyltransferase</keyword>
<evidence type="ECO:0000313" key="3">
    <source>
        <dbReference type="EMBL" id="NIJ54507.1"/>
    </source>
</evidence>
<keyword evidence="4" id="KW-1185">Reference proteome</keyword>